<dbReference type="CDD" id="cd03257">
    <property type="entry name" value="ABC_NikE_OppD_transporters"/>
    <property type="match status" value="1"/>
</dbReference>
<evidence type="ECO:0000256" key="3">
    <source>
        <dbReference type="ARBA" id="ARBA00022741"/>
    </source>
</evidence>
<keyword evidence="7" id="KW-1185">Reference proteome</keyword>
<dbReference type="STRING" id="55969.SD72_04910"/>
<dbReference type="GO" id="GO:0055085">
    <property type="term" value="P:transmembrane transport"/>
    <property type="evidence" value="ECO:0007669"/>
    <property type="project" value="UniProtKB-ARBA"/>
</dbReference>
<keyword evidence="3" id="KW-0547">Nucleotide-binding</keyword>
<keyword evidence="4 6" id="KW-0067">ATP-binding</keyword>
<dbReference type="GO" id="GO:0016887">
    <property type="term" value="F:ATP hydrolysis activity"/>
    <property type="evidence" value="ECO:0007669"/>
    <property type="project" value="InterPro"/>
</dbReference>
<dbReference type="PANTHER" id="PTHR43776">
    <property type="entry name" value="TRANSPORT ATP-BINDING PROTEIN"/>
    <property type="match status" value="1"/>
</dbReference>
<feature type="domain" description="ABC transporter" evidence="5">
    <location>
        <begin position="37"/>
        <end position="284"/>
    </location>
</feature>
<dbReference type="Proteomes" id="UP000319094">
    <property type="component" value="Unassembled WGS sequence"/>
</dbReference>
<dbReference type="Gene3D" id="3.40.50.300">
    <property type="entry name" value="P-loop containing nucleotide triphosphate hydrolases"/>
    <property type="match status" value="1"/>
</dbReference>
<dbReference type="Pfam" id="PF00005">
    <property type="entry name" value="ABC_tran"/>
    <property type="match status" value="1"/>
</dbReference>
<dbReference type="InterPro" id="IPR003593">
    <property type="entry name" value="AAA+_ATPase"/>
</dbReference>
<dbReference type="PANTHER" id="PTHR43776:SF7">
    <property type="entry name" value="D,D-DIPEPTIDE TRANSPORT ATP-BINDING PROTEIN DDPF-RELATED"/>
    <property type="match status" value="1"/>
</dbReference>
<evidence type="ECO:0000256" key="4">
    <source>
        <dbReference type="ARBA" id="ARBA00022840"/>
    </source>
</evidence>
<comment type="similarity">
    <text evidence="1">Belongs to the ABC transporter superfamily.</text>
</comment>
<dbReference type="RefSeq" id="WP_141885546.1">
    <property type="nucleotide sequence ID" value="NZ_BAAAUY010000023.1"/>
</dbReference>
<dbReference type="AlphaFoldDB" id="A0A542Y1S8"/>
<proteinExistence type="inferred from homology"/>
<dbReference type="OrthoDB" id="8481147at2"/>
<dbReference type="SMART" id="SM00382">
    <property type="entry name" value="AAA"/>
    <property type="match status" value="1"/>
</dbReference>
<dbReference type="InterPro" id="IPR027417">
    <property type="entry name" value="P-loop_NTPase"/>
</dbReference>
<dbReference type="PROSITE" id="PS00211">
    <property type="entry name" value="ABC_TRANSPORTER_1"/>
    <property type="match status" value="1"/>
</dbReference>
<evidence type="ECO:0000313" key="7">
    <source>
        <dbReference type="Proteomes" id="UP000319094"/>
    </source>
</evidence>
<protein>
    <submittedName>
        <fullName evidence="6">Peptide/nickel transport system ATP-binding protein</fullName>
    </submittedName>
</protein>
<name>A0A542Y1S8_9MICO</name>
<evidence type="ECO:0000256" key="1">
    <source>
        <dbReference type="ARBA" id="ARBA00005417"/>
    </source>
</evidence>
<sequence>MNDQTPAATWTGSTPWTGQLNLPDAEQRAREAGHPLVELTDVSKEFRTPARKLFERGQVVRALDGASLTIERGESVAIVGESGSGKTTLIRQLLGLSKPTTGTIRFAGREVDARSGDLGWLRRRTGLVFQDPYSSFNPRRTIEQSVSESLEGAGVAGDHGAMVRAVLELVGLPASAATRYPDAFSGGQRQRIAVARAIVHGPELLVGDEPVSALDVLVRARVLGLLAELREEFGLTLVTITHDLGIVPQLAERTVVMQGGKIVEDGPTAELLEAPTHPYTRELVASRLRLPDTTWRGEASAPPSEG</sequence>
<dbReference type="GO" id="GO:0005524">
    <property type="term" value="F:ATP binding"/>
    <property type="evidence" value="ECO:0007669"/>
    <property type="project" value="UniProtKB-KW"/>
</dbReference>
<dbReference type="InterPro" id="IPR017871">
    <property type="entry name" value="ABC_transporter-like_CS"/>
</dbReference>
<accession>A0A542Y1S8</accession>
<dbReference type="EMBL" id="VFON01000001">
    <property type="protein sequence ID" value="TQL42037.1"/>
    <property type="molecule type" value="Genomic_DNA"/>
</dbReference>
<organism evidence="6 7">
    <name type="scientific">Leucobacter komagatae</name>
    <dbReference type="NCBI Taxonomy" id="55969"/>
    <lineage>
        <taxon>Bacteria</taxon>
        <taxon>Bacillati</taxon>
        <taxon>Actinomycetota</taxon>
        <taxon>Actinomycetes</taxon>
        <taxon>Micrococcales</taxon>
        <taxon>Microbacteriaceae</taxon>
        <taxon>Leucobacter</taxon>
    </lineage>
</organism>
<evidence type="ECO:0000259" key="5">
    <source>
        <dbReference type="PROSITE" id="PS50893"/>
    </source>
</evidence>
<dbReference type="PROSITE" id="PS50893">
    <property type="entry name" value="ABC_TRANSPORTER_2"/>
    <property type="match status" value="1"/>
</dbReference>
<keyword evidence="2" id="KW-0813">Transport</keyword>
<evidence type="ECO:0000256" key="2">
    <source>
        <dbReference type="ARBA" id="ARBA00022448"/>
    </source>
</evidence>
<dbReference type="SUPFAM" id="SSF52540">
    <property type="entry name" value="P-loop containing nucleoside triphosphate hydrolases"/>
    <property type="match status" value="1"/>
</dbReference>
<gene>
    <name evidence="6" type="ORF">FB468_0017</name>
</gene>
<reference evidence="6 7" key="1">
    <citation type="submission" date="2019-06" db="EMBL/GenBank/DDBJ databases">
        <title>Sequencing the genomes of 1000 actinobacteria strains.</title>
        <authorList>
            <person name="Klenk H.-P."/>
        </authorList>
    </citation>
    <scope>NUCLEOTIDE SEQUENCE [LARGE SCALE GENOMIC DNA]</scope>
    <source>
        <strain evidence="6 7">DSM 8803</strain>
    </source>
</reference>
<evidence type="ECO:0000313" key="6">
    <source>
        <dbReference type="EMBL" id="TQL42037.1"/>
    </source>
</evidence>
<dbReference type="InterPro" id="IPR050319">
    <property type="entry name" value="ABC_transp_ATP-bind"/>
</dbReference>
<dbReference type="InterPro" id="IPR003439">
    <property type="entry name" value="ABC_transporter-like_ATP-bd"/>
</dbReference>
<comment type="caution">
    <text evidence="6">The sequence shown here is derived from an EMBL/GenBank/DDBJ whole genome shotgun (WGS) entry which is preliminary data.</text>
</comment>